<accession>A0A177B245</accession>
<dbReference type="SMART" id="SM01138">
    <property type="entry name" value="DP"/>
    <property type="match status" value="1"/>
</dbReference>
<keyword evidence="10" id="KW-0282">Flagellum</keyword>
<dbReference type="AlphaFoldDB" id="A0A177B245"/>
<keyword evidence="4 7" id="KW-0238">DNA-binding</keyword>
<evidence type="ECO:0000256" key="3">
    <source>
        <dbReference type="ARBA" id="ARBA00023015"/>
    </source>
</evidence>
<dbReference type="Pfam" id="PF02319">
    <property type="entry name" value="WHD_E2F_TDP"/>
    <property type="match status" value="1"/>
</dbReference>
<dbReference type="SUPFAM" id="SSF46785">
    <property type="entry name" value="Winged helix' DNA-binding domain"/>
    <property type="match status" value="1"/>
</dbReference>
<dbReference type="Gene3D" id="1.10.10.10">
    <property type="entry name" value="Winged helix-like DNA-binding domain superfamily/Winged helix DNA-binding domain"/>
    <property type="match status" value="1"/>
</dbReference>
<evidence type="ECO:0000259" key="8">
    <source>
        <dbReference type="SMART" id="SM01138"/>
    </source>
</evidence>
<keyword evidence="11" id="KW-1185">Reference proteome</keyword>
<dbReference type="Proteomes" id="UP000078046">
    <property type="component" value="Unassembled WGS sequence"/>
</dbReference>
<protein>
    <submittedName>
        <fullName evidence="10">Cilia-and flagella-associated protein 20</fullName>
    </submittedName>
</protein>
<organism evidence="10 11">
    <name type="scientific">Intoshia linei</name>
    <dbReference type="NCBI Taxonomy" id="1819745"/>
    <lineage>
        <taxon>Eukaryota</taxon>
        <taxon>Metazoa</taxon>
        <taxon>Spiralia</taxon>
        <taxon>Lophotrochozoa</taxon>
        <taxon>Mesozoa</taxon>
        <taxon>Orthonectida</taxon>
        <taxon>Rhopaluridae</taxon>
        <taxon>Intoshia</taxon>
    </lineage>
</organism>
<comment type="similarity">
    <text evidence="2 7">Belongs to the E2F/DP family.</text>
</comment>
<sequence length="656" mass="75378">MSSIENDLNEIKPIQRIIHLKEDNAITTEDKPIKPSIENKTKGANIQEIGNKLMTKIVTKQSMKGPIKVITIGRSNNVQSIPYQNCQVSTSLNTMQNESIRNDGFSNSNHKIQIITKHMNTINNGIIPITTPIIKEFRTNNYNINTDITNNVKMKNIKVFSNSSPQTYPGISMGNIASHAPFKKTKLSFDEPKITHNSQKPTIMKKYLSNGHLSCPKLKTNDSKKFHGSEKICKGLRHFSRKVCEKVQQKGTTTYNEVADELISELNEFAGFSPDPGCEYKNIRRRVYDALNVLMAMNIITKEKKEIKWVGLPTTSLQECASLENECRVRYERILSRRSKLRELIIQHVALKNLIKRNADEESKNGPPLQSTTVKLPFICLSTEKSTIIDCSISNDKTEYIFKFNQNFQVHDDVEILRQMGLAKGMDFELDSKDEDIKNILNMMPPSMSDFIKGSDLFDSTPLMFKNTFQSGFLSILYSIGNKPLQIWEKKVRNGHIKRITDNDIQSLVLEIVGSNVSTTYITCPNDPKKTLGIKLPFLVMIIKNMKKYFTFEVQVVDDKNVRRRFRASNYQSTTRVKPFICTMPMRLDDGWNQIQFNLSDFTRRAYGTNYIETLKVQIHANCRIRRVYFSDRLYSEEELPPEFKLYLPVQKGQQV</sequence>
<evidence type="ECO:0000256" key="2">
    <source>
        <dbReference type="ARBA" id="ARBA00010940"/>
    </source>
</evidence>
<dbReference type="InterPro" id="IPR014889">
    <property type="entry name" value="Transc_factor_DP_C"/>
</dbReference>
<dbReference type="InterPro" id="IPR007714">
    <property type="entry name" value="CFA20_dom"/>
</dbReference>
<dbReference type="InterPro" id="IPR040441">
    <property type="entry name" value="CFA20/CFAP20DC"/>
</dbReference>
<reference evidence="10 11" key="1">
    <citation type="submission" date="2016-04" db="EMBL/GenBank/DDBJ databases">
        <title>The genome of Intoshia linei affirms orthonectids as highly simplified spiralians.</title>
        <authorList>
            <person name="Mikhailov K.V."/>
            <person name="Slusarev G.S."/>
            <person name="Nikitin M.A."/>
            <person name="Logacheva M.D."/>
            <person name="Penin A."/>
            <person name="Aleoshin V."/>
            <person name="Panchin Y.V."/>
        </authorList>
    </citation>
    <scope>NUCLEOTIDE SEQUENCE [LARGE SCALE GENOMIC DNA]</scope>
    <source>
        <strain evidence="10">Intl2013</strain>
        <tissue evidence="10">Whole animal</tissue>
    </source>
</reference>
<keyword evidence="10" id="KW-0969">Cilium</keyword>
<evidence type="ECO:0000256" key="5">
    <source>
        <dbReference type="ARBA" id="ARBA00023163"/>
    </source>
</evidence>
<dbReference type="InterPro" id="IPR003316">
    <property type="entry name" value="E2F_WHTH_DNA-bd_dom"/>
</dbReference>
<dbReference type="InterPro" id="IPR038168">
    <property type="entry name" value="TF_DP_C_sf"/>
</dbReference>
<evidence type="ECO:0000313" key="11">
    <source>
        <dbReference type="Proteomes" id="UP000078046"/>
    </source>
</evidence>
<dbReference type="Gene3D" id="1.20.140.80">
    <property type="entry name" value="Transcription factor DP"/>
    <property type="match status" value="1"/>
</dbReference>
<evidence type="ECO:0000256" key="4">
    <source>
        <dbReference type="ARBA" id="ARBA00023125"/>
    </source>
</evidence>
<proteinExistence type="inferred from homology"/>
<dbReference type="PANTHER" id="PTHR12458">
    <property type="entry name" value="ORF PROTEIN"/>
    <property type="match status" value="1"/>
</dbReference>
<keyword evidence="6 7" id="KW-0539">Nucleus</keyword>
<dbReference type="InterPro" id="IPR037241">
    <property type="entry name" value="E2F-DP_heterodim"/>
</dbReference>
<dbReference type="Pfam" id="PF08781">
    <property type="entry name" value="DP"/>
    <property type="match status" value="1"/>
</dbReference>
<evidence type="ECO:0000313" key="10">
    <source>
        <dbReference type="EMBL" id="OAF68347.1"/>
    </source>
</evidence>
<evidence type="ECO:0000259" key="9">
    <source>
        <dbReference type="SMART" id="SM01372"/>
    </source>
</evidence>
<comment type="caution">
    <text evidence="10">The sequence shown here is derived from an EMBL/GenBank/DDBJ whole genome shotgun (WGS) entry which is preliminary data.</text>
</comment>
<gene>
    <name evidence="10" type="ORF">A3Q56_03911</name>
</gene>
<keyword evidence="5 7" id="KW-0804">Transcription</keyword>
<dbReference type="GO" id="GO:0006355">
    <property type="term" value="P:regulation of DNA-templated transcription"/>
    <property type="evidence" value="ECO:0007669"/>
    <property type="project" value="InterPro"/>
</dbReference>
<dbReference type="GO" id="GO:0003677">
    <property type="term" value="F:DNA binding"/>
    <property type="evidence" value="ECO:0007669"/>
    <property type="project" value="UniProtKB-KW"/>
</dbReference>
<dbReference type="Pfam" id="PF05018">
    <property type="entry name" value="CFA20_dom"/>
    <property type="match status" value="1"/>
</dbReference>
<dbReference type="CDD" id="cd14458">
    <property type="entry name" value="DP_DD"/>
    <property type="match status" value="1"/>
</dbReference>
<dbReference type="EMBL" id="LWCA01000462">
    <property type="protein sequence ID" value="OAF68347.1"/>
    <property type="molecule type" value="Genomic_DNA"/>
</dbReference>
<evidence type="ECO:0000256" key="7">
    <source>
        <dbReference type="RuleBase" id="RU003796"/>
    </source>
</evidence>
<dbReference type="GO" id="GO:0005634">
    <property type="term" value="C:nucleus"/>
    <property type="evidence" value="ECO:0007669"/>
    <property type="project" value="UniProtKB-SubCell"/>
</dbReference>
<dbReference type="FunFam" id="1.10.10.10:FF:000047">
    <property type="entry name" value="Transcription factor"/>
    <property type="match status" value="1"/>
</dbReference>
<evidence type="ECO:0000256" key="1">
    <source>
        <dbReference type="ARBA" id="ARBA00004123"/>
    </source>
</evidence>
<evidence type="ECO:0000256" key="6">
    <source>
        <dbReference type="ARBA" id="ARBA00023242"/>
    </source>
</evidence>
<feature type="domain" description="E2F/DP family winged-helix DNA-binding" evidence="9">
    <location>
        <begin position="231"/>
        <end position="311"/>
    </location>
</feature>
<name>A0A177B245_9BILA</name>
<comment type="subcellular location">
    <subcellularLocation>
        <location evidence="1 7">Nucleus</location>
    </subcellularLocation>
</comment>
<dbReference type="OrthoDB" id="7486196at2759"/>
<feature type="domain" description="Transcription factor DP C-terminal" evidence="8">
    <location>
        <begin position="318"/>
        <end position="463"/>
    </location>
</feature>
<dbReference type="GO" id="GO:0005667">
    <property type="term" value="C:transcription regulator complex"/>
    <property type="evidence" value="ECO:0007669"/>
    <property type="project" value="InterPro"/>
</dbReference>
<keyword evidence="3 7" id="KW-0805">Transcription regulation</keyword>
<dbReference type="InterPro" id="IPR036388">
    <property type="entry name" value="WH-like_DNA-bd_sf"/>
</dbReference>
<dbReference type="InterPro" id="IPR036390">
    <property type="entry name" value="WH_DNA-bd_sf"/>
</dbReference>
<dbReference type="SMART" id="SM01372">
    <property type="entry name" value="E2F_TDP"/>
    <property type="match status" value="1"/>
</dbReference>
<keyword evidence="10" id="KW-0966">Cell projection</keyword>
<dbReference type="SUPFAM" id="SSF144074">
    <property type="entry name" value="E2F-DP heterodimerization region"/>
    <property type="match status" value="1"/>
</dbReference>